<dbReference type="InterPro" id="IPR029052">
    <property type="entry name" value="Metallo-depent_PP-like"/>
</dbReference>
<keyword evidence="6" id="KW-1185">Reference proteome</keyword>
<keyword evidence="2" id="KW-0378">Hydrolase</keyword>
<sequence length="308" mass="34982">MNSLISFLFATLTFATLLLAEEGFNFITIGDWGRTRTAGVPNKQDDVARQMDVWARENNAEFVLTLGDNFYPDGVFSADDEQFETKWRNVYLNPYPSLRVEWKISLGNHDHRVFTGHYQVEFGKTEPLWELPSFNYTFTKTFGDTSVFFVVVDSDSLYWLVNDTLNEQVSWLDETLEQASADWVIVAAHHPVYSSGHHGSDFGMIDDVRPILLKHNVDFYLAGHEHDLQHLNGPPGDSIEYVISGGGGASARPQNEIAVEDLKDMNVTQKMFNSINGFTGIKVKQNSITVEYVDLEGTMFYSFTKYKN</sequence>
<evidence type="ECO:0000256" key="3">
    <source>
        <dbReference type="SAM" id="SignalP"/>
    </source>
</evidence>
<keyword evidence="1 3" id="KW-0732">Signal</keyword>
<evidence type="ECO:0000259" key="4">
    <source>
        <dbReference type="Pfam" id="PF00149"/>
    </source>
</evidence>
<reference evidence="5 6" key="1">
    <citation type="submission" date="2020-08" db="EMBL/GenBank/DDBJ databases">
        <authorList>
            <person name="Hejnol A."/>
        </authorList>
    </citation>
    <scope>NUCLEOTIDE SEQUENCE [LARGE SCALE GENOMIC DNA]</scope>
</reference>
<dbReference type="SUPFAM" id="SSF56300">
    <property type="entry name" value="Metallo-dependent phosphatases"/>
    <property type="match status" value="1"/>
</dbReference>
<dbReference type="OrthoDB" id="411211at2759"/>
<dbReference type="Proteomes" id="UP000549394">
    <property type="component" value="Unassembled WGS sequence"/>
</dbReference>
<proteinExistence type="predicted"/>
<evidence type="ECO:0000256" key="2">
    <source>
        <dbReference type="ARBA" id="ARBA00022801"/>
    </source>
</evidence>
<dbReference type="InterPro" id="IPR051558">
    <property type="entry name" value="Metallophosphoesterase_PAP"/>
</dbReference>
<evidence type="ECO:0000256" key="1">
    <source>
        <dbReference type="ARBA" id="ARBA00022729"/>
    </source>
</evidence>
<dbReference type="AlphaFoldDB" id="A0A7I8VCR5"/>
<evidence type="ECO:0000313" key="5">
    <source>
        <dbReference type="EMBL" id="CAD5113052.1"/>
    </source>
</evidence>
<organism evidence="5 6">
    <name type="scientific">Dimorphilus gyrociliatus</name>
    <dbReference type="NCBI Taxonomy" id="2664684"/>
    <lineage>
        <taxon>Eukaryota</taxon>
        <taxon>Metazoa</taxon>
        <taxon>Spiralia</taxon>
        <taxon>Lophotrochozoa</taxon>
        <taxon>Annelida</taxon>
        <taxon>Polychaeta</taxon>
        <taxon>Polychaeta incertae sedis</taxon>
        <taxon>Dinophilidae</taxon>
        <taxon>Dimorphilus</taxon>
    </lineage>
</organism>
<dbReference type="Pfam" id="PF00149">
    <property type="entry name" value="Metallophos"/>
    <property type="match status" value="1"/>
</dbReference>
<comment type="caution">
    <text evidence="5">The sequence shown here is derived from an EMBL/GenBank/DDBJ whole genome shotgun (WGS) entry which is preliminary data.</text>
</comment>
<accession>A0A7I8VCR5</accession>
<protein>
    <submittedName>
        <fullName evidence="5">DgyrCDS2249</fullName>
    </submittedName>
</protein>
<dbReference type="EMBL" id="CAJFCJ010000003">
    <property type="protein sequence ID" value="CAD5113052.1"/>
    <property type="molecule type" value="Genomic_DNA"/>
</dbReference>
<dbReference type="PANTHER" id="PTHR10161">
    <property type="entry name" value="TARTRATE-RESISTANT ACID PHOSPHATASE TYPE 5"/>
    <property type="match status" value="1"/>
</dbReference>
<feature type="signal peptide" evidence="3">
    <location>
        <begin position="1"/>
        <end position="20"/>
    </location>
</feature>
<dbReference type="PANTHER" id="PTHR10161:SF14">
    <property type="entry name" value="TARTRATE-RESISTANT ACID PHOSPHATASE TYPE 5"/>
    <property type="match status" value="1"/>
</dbReference>
<name>A0A7I8VCR5_9ANNE</name>
<dbReference type="Gene3D" id="3.60.21.10">
    <property type="match status" value="1"/>
</dbReference>
<feature type="domain" description="Calcineurin-like phosphoesterase" evidence="4">
    <location>
        <begin position="26"/>
        <end position="227"/>
    </location>
</feature>
<dbReference type="InterPro" id="IPR004843">
    <property type="entry name" value="Calcineurin-like_PHP"/>
</dbReference>
<feature type="chain" id="PRO_5029715080" evidence="3">
    <location>
        <begin position="21"/>
        <end position="308"/>
    </location>
</feature>
<evidence type="ECO:0000313" key="6">
    <source>
        <dbReference type="Proteomes" id="UP000549394"/>
    </source>
</evidence>
<dbReference type="GO" id="GO:0016787">
    <property type="term" value="F:hydrolase activity"/>
    <property type="evidence" value="ECO:0007669"/>
    <property type="project" value="UniProtKB-KW"/>
</dbReference>
<gene>
    <name evidence="5" type="ORF">DGYR_LOCUS2100</name>
</gene>